<evidence type="ECO:0000256" key="1">
    <source>
        <dbReference type="PROSITE-ProRule" id="PRU00464"/>
    </source>
</evidence>
<dbReference type="PIRSF" id="PIRSF000714">
    <property type="entry name" value="HIT"/>
    <property type="match status" value="1"/>
</dbReference>
<reference evidence="3" key="2">
    <citation type="submission" date="2021-04" db="EMBL/GenBank/DDBJ databases">
        <authorList>
            <person name="Gilroy R."/>
        </authorList>
    </citation>
    <scope>NUCLEOTIDE SEQUENCE</scope>
    <source>
        <strain evidence="3">9264</strain>
    </source>
</reference>
<comment type="caution">
    <text evidence="1">Lacks conserved residue(s) required for the propagation of feature annotation.</text>
</comment>
<name>A0A9D2RHR7_9BURK</name>
<protein>
    <submittedName>
        <fullName evidence="3">HIT domain-containing protein</fullName>
    </submittedName>
</protein>
<dbReference type="PROSITE" id="PS51084">
    <property type="entry name" value="HIT_2"/>
    <property type="match status" value="1"/>
</dbReference>
<evidence type="ECO:0000259" key="2">
    <source>
        <dbReference type="PROSITE" id="PS51084"/>
    </source>
</evidence>
<comment type="caution">
    <text evidence="3">The sequence shown here is derived from an EMBL/GenBank/DDBJ whole genome shotgun (WGS) entry which is preliminary data.</text>
</comment>
<dbReference type="InterPro" id="IPR026026">
    <property type="entry name" value="HIT_Hint"/>
</dbReference>
<evidence type="ECO:0000313" key="3">
    <source>
        <dbReference type="EMBL" id="HJD43842.1"/>
    </source>
</evidence>
<dbReference type="InterPro" id="IPR036265">
    <property type="entry name" value="HIT-like_sf"/>
</dbReference>
<dbReference type="Pfam" id="PF01230">
    <property type="entry name" value="HIT"/>
    <property type="match status" value="1"/>
</dbReference>
<dbReference type="GO" id="GO:0003824">
    <property type="term" value="F:catalytic activity"/>
    <property type="evidence" value="ECO:0007669"/>
    <property type="project" value="InterPro"/>
</dbReference>
<reference evidence="3" key="1">
    <citation type="journal article" date="2021" name="PeerJ">
        <title>Extensive microbial diversity within the chicken gut microbiome revealed by metagenomics and culture.</title>
        <authorList>
            <person name="Gilroy R."/>
            <person name="Ravi A."/>
            <person name="Getino M."/>
            <person name="Pursley I."/>
            <person name="Horton D.L."/>
            <person name="Alikhan N.F."/>
            <person name="Baker D."/>
            <person name="Gharbi K."/>
            <person name="Hall N."/>
            <person name="Watson M."/>
            <person name="Adriaenssens E.M."/>
            <person name="Foster-Nyarko E."/>
            <person name="Jarju S."/>
            <person name="Secka A."/>
            <person name="Antonio M."/>
            <person name="Oren A."/>
            <person name="Chaudhuri R.R."/>
            <person name="La Ragione R."/>
            <person name="Hildebrand F."/>
            <person name="Pallen M.J."/>
        </authorList>
    </citation>
    <scope>NUCLEOTIDE SEQUENCE</scope>
    <source>
        <strain evidence="3">9264</strain>
    </source>
</reference>
<proteinExistence type="predicted"/>
<dbReference type="Gene3D" id="3.30.428.10">
    <property type="entry name" value="HIT-like"/>
    <property type="match status" value="1"/>
</dbReference>
<feature type="domain" description="HIT" evidence="2">
    <location>
        <begin position="34"/>
        <end position="103"/>
    </location>
</feature>
<evidence type="ECO:0000313" key="4">
    <source>
        <dbReference type="Proteomes" id="UP000823889"/>
    </source>
</evidence>
<dbReference type="Proteomes" id="UP000823889">
    <property type="component" value="Unassembled WGS sequence"/>
</dbReference>
<gene>
    <name evidence="3" type="ORF">H9906_02295</name>
</gene>
<dbReference type="InterPro" id="IPR011146">
    <property type="entry name" value="HIT-like"/>
</dbReference>
<dbReference type="EMBL" id="DWUQ01000042">
    <property type="protein sequence ID" value="HJD43842.1"/>
    <property type="molecule type" value="Genomic_DNA"/>
</dbReference>
<accession>A0A9D2RHR7</accession>
<organism evidence="3 4">
    <name type="scientific">Candidatus Paenalcaligenes intestinipullorum</name>
    <dbReference type="NCBI Taxonomy" id="2838718"/>
    <lineage>
        <taxon>Bacteria</taxon>
        <taxon>Pseudomonadati</taxon>
        <taxon>Pseudomonadota</taxon>
        <taxon>Betaproteobacteria</taxon>
        <taxon>Burkholderiales</taxon>
        <taxon>Alcaligenaceae</taxon>
        <taxon>Paenalcaligenes</taxon>
    </lineage>
</organism>
<sequence>MYQLHSVLEADSVRIGTLKLCEVRLINNASYTWLILVPQRADIREIYQLSECDQQQLMQECSEVSKQIQQLTRAEKMNVAAFGNMVPQLHLHIIARHSHDPAWPQPIWLNLQSKPYSETVLQEKVKQLQGYLKIEVI</sequence>
<dbReference type="AlphaFoldDB" id="A0A9D2RHR7"/>
<dbReference type="SUPFAM" id="SSF54197">
    <property type="entry name" value="HIT-like"/>
    <property type="match status" value="1"/>
</dbReference>